<dbReference type="Proteomes" id="UP000094761">
    <property type="component" value="Unassembled WGS sequence"/>
</dbReference>
<dbReference type="EMBL" id="LUAX01000001">
    <property type="protein sequence ID" value="OAN00487.1"/>
    <property type="molecule type" value="Genomic_DNA"/>
</dbReference>
<dbReference type="InterPro" id="IPR029058">
    <property type="entry name" value="AB_hydrolase_fold"/>
</dbReference>
<dbReference type="Gene3D" id="3.40.50.1820">
    <property type="entry name" value="alpha/beta hydrolase"/>
    <property type="match status" value="1"/>
</dbReference>
<evidence type="ECO:0000313" key="4">
    <source>
        <dbReference type="EMBL" id="QJY36320.1"/>
    </source>
</evidence>
<evidence type="ECO:0000313" key="6">
    <source>
        <dbReference type="Proteomes" id="UP000501443"/>
    </source>
</evidence>
<dbReference type="Proteomes" id="UP000501443">
    <property type="component" value="Chromosome 1"/>
</dbReference>
<dbReference type="RefSeq" id="WP_069666409.1">
    <property type="nucleotide sequence ID" value="NZ_CP053541.1"/>
</dbReference>
<dbReference type="AlphaFoldDB" id="A0A178JGG9"/>
<reference evidence="2" key="3">
    <citation type="submission" date="2022-11" db="EMBL/GenBank/DDBJ databases">
        <title>Role of the vibriolysin VemA secreted by the emergent pathogen Vibrio europaeus in the colonization of Manila clam mucus.</title>
        <authorList>
            <person name="Martinez C."/>
            <person name="Rodriguez S."/>
            <person name="Vences A."/>
            <person name="Barja J.L."/>
            <person name="Toranzo A.E."/>
            <person name="Dubert J."/>
        </authorList>
    </citation>
    <scope>NUCLEOTIDE SEQUENCE</scope>
    <source>
        <strain evidence="2">3454</strain>
    </source>
</reference>
<evidence type="ECO:0000313" key="7">
    <source>
        <dbReference type="Proteomes" id="UP001150001"/>
    </source>
</evidence>
<dbReference type="SUPFAM" id="SSF53474">
    <property type="entry name" value="alpha/beta-Hydrolases"/>
    <property type="match status" value="1"/>
</dbReference>
<reference evidence="3 5" key="1">
    <citation type="submission" date="2016-03" db="EMBL/GenBank/DDBJ databases">
        <title>Draft genome sequence of the Vibrio tubiashii subs. europaeus.</title>
        <authorList>
            <person name="Spinard E."/>
            <person name="Dubert J."/>
            <person name="Nelson D.R."/>
            <person name="Barja J.L."/>
        </authorList>
    </citation>
    <scope>NUCLEOTIDE SEQUENCE [LARGE SCALE GENOMIC DNA]</scope>
    <source>
        <strain evidence="5">PP-638</strain>
        <strain evidence="3">PP2-638</strain>
    </source>
</reference>
<dbReference type="GeneID" id="78075043"/>
<sequence length="278" mass="30311">METIKTILNGNHYRYSFHHCPGSDQYAIFLLGALQDIESVDSFSKHFATKLNCITIEVPGTGHTENLESTISIRTQAMMLLDLIDYLGVNSAHIIGFSYATAVAVELCDIWPNVLTMSICGGVPGIPSSGRLATKKMIAAAMDNPHSFAQSFTESLTVSNNDIPRNKAIIKATVRNITNMAQDRIDIFFENSVRLLVHTPTNIGNISVPCTVCVGEYDPYVTKETAGKFASQLKNGRLVVIKNADHLVHLQHPDKVATAMLAQANASIELQHTLAALT</sequence>
<reference evidence="4 6" key="2">
    <citation type="submission" date="2020-05" db="EMBL/GenBank/DDBJ databases">
        <title>First description outside Europe of the emergent pathogen for shellfish aquaculture Vibrio europaeus.</title>
        <authorList>
            <person name="Dubert J."/>
            <person name="Rojas R."/>
        </authorList>
    </citation>
    <scope>NUCLEOTIDE SEQUENCE [LARGE SCALE GENOMIC DNA]</scope>
    <source>
        <strain evidence="4 6">NPI-1</strain>
    </source>
</reference>
<dbReference type="InterPro" id="IPR050471">
    <property type="entry name" value="AB_hydrolase"/>
</dbReference>
<dbReference type="PANTHER" id="PTHR43433:SF5">
    <property type="entry name" value="AB HYDROLASE-1 DOMAIN-CONTAINING PROTEIN"/>
    <property type="match status" value="1"/>
</dbReference>
<protein>
    <submittedName>
        <fullName evidence="3">Alpha/beta hydrolase</fullName>
    </submittedName>
</protein>
<gene>
    <name evidence="3" type="ORF">AZ468_05020</name>
    <name evidence="4" type="ORF">HOO69_06720</name>
    <name evidence="2" type="ORF">OPW20_17180</name>
</gene>
<evidence type="ECO:0000313" key="2">
    <source>
        <dbReference type="EMBL" id="MDC5741810.1"/>
    </source>
</evidence>
<organism evidence="3 5">
    <name type="scientific">Vibrio europaeus</name>
    <dbReference type="NCBI Taxonomy" id="300876"/>
    <lineage>
        <taxon>Bacteria</taxon>
        <taxon>Pseudomonadati</taxon>
        <taxon>Pseudomonadota</taxon>
        <taxon>Gammaproteobacteria</taxon>
        <taxon>Vibrionales</taxon>
        <taxon>Vibrionaceae</taxon>
        <taxon>Vibrio</taxon>
        <taxon>Vibrio oreintalis group</taxon>
    </lineage>
</organism>
<dbReference type="InterPro" id="IPR000073">
    <property type="entry name" value="AB_hydrolase_1"/>
</dbReference>
<dbReference type="OrthoDB" id="5852347at2"/>
<name>A0A178JGG9_9VIBR</name>
<proteinExistence type="predicted"/>
<keyword evidence="7" id="KW-1185">Reference proteome</keyword>
<dbReference type="PANTHER" id="PTHR43433">
    <property type="entry name" value="HYDROLASE, ALPHA/BETA FOLD FAMILY PROTEIN"/>
    <property type="match status" value="1"/>
</dbReference>
<dbReference type="EMBL" id="CP053541">
    <property type="protein sequence ID" value="QJY36320.1"/>
    <property type="molecule type" value="Genomic_DNA"/>
</dbReference>
<dbReference type="GO" id="GO:0016787">
    <property type="term" value="F:hydrolase activity"/>
    <property type="evidence" value="ECO:0007669"/>
    <property type="project" value="UniProtKB-KW"/>
</dbReference>
<dbReference type="Proteomes" id="UP001150001">
    <property type="component" value="Unassembled WGS sequence"/>
</dbReference>
<accession>A0A178JGG9</accession>
<evidence type="ECO:0000313" key="5">
    <source>
        <dbReference type="Proteomes" id="UP000094761"/>
    </source>
</evidence>
<dbReference type="EMBL" id="JAPFIT010000018">
    <property type="protein sequence ID" value="MDC5741810.1"/>
    <property type="molecule type" value="Genomic_DNA"/>
</dbReference>
<dbReference type="Pfam" id="PF12697">
    <property type="entry name" value="Abhydrolase_6"/>
    <property type="match status" value="1"/>
</dbReference>
<evidence type="ECO:0000313" key="3">
    <source>
        <dbReference type="EMBL" id="OAN00487.1"/>
    </source>
</evidence>
<feature type="domain" description="AB hydrolase-1" evidence="1">
    <location>
        <begin position="43"/>
        <end position="258"/>
    </location>
</feature>
<evidence type="ECO:0000259" key="1">
    <source>
        <dbReference type="Pfam" id="PF12697"/>
    </source>
</evidence>
<keyword evidence="3" id="KW-0378">Hydrolase</keyword>